<dbReference type="Gene3D" id="3.60.21.10">
    <property type="match status" value="1"/>
</dbReference>
<evidence type="ECO:0000259" key="9">
    <source>
        <dbReference type="Pfam" id="PF00149"/>
    </source>
</evidence>
<comment type="caution">
    <text evidence="10">The sequence shown here is derived from an EMBL/GenBank/DDBJ whole genome shotgun (WGS) entry which is preliminary data.</text>
</comment>
<dbReference type="EMBL" id="JBHSHC010000016">
    <property type="protein sequence ID" value="MFC4766356.1"/>
    <property type="molecule type" value="Genomic_DNA"/>
</dbReference>
<gene>
    <name evidence="8" type="primary">sbcD</name>
    <name evidence="10" type="ORF">ACFO8Q_02950</name>
</gene>
<dbReference type="NCBIfam" id="TIGR00619">
    <property type="entry name" value="sbcd"/>
    <property type="match status" value="1"/>
</dbReference>
<dbReference type="GO" id="GO:0004527">
    <property type="term" value="F:exonuclease activity"/>
    <property type="evidence" value="ECO:0007669"/>
    <property type="project" value="UniProtKB-KW"/>
</dbReference>
<feature type="domain" description="Calcineurin-like phosphoesterase" evidence="9">
    <location>
        <begin position="1"/>
        <end position="243"/>
    </location>
</feature>
<evidence type="ECO:0000256" key="6">
    <source>
        <dbReference type="ARBA" id="ARBA00022839"/>
    </source>
</evidence>
<evidence type="ECO:0000256" key="8">
    <source>
        <dbReference type="RuleBase" id="RU363069"/>
    </source>
</evidence>
<evidence type="ECO:0000256" key="7">
    <source>
        <dbReference type="ARBA" id="ARBA00023172"/>
    </source>
</evidence>
<dbReference type="InterPro" id="IPR050535">
    <property type="entry name" value="DNA_Repair-Maintenance_Comp"/>
</dbReference>
<accession>A0ABV9PWN5</accession>
<dbReference type="InterPro" id="IPR004593">
    <property type="entry name" value="SbcD"/>
</dbReference>
<name>A0ABV9PWN5_9BACL</name>
<dbReference type="PANTHER" id="PTHR30337:SF0">
    <property type="entry name" value="NUCLEASE SBCCD SUBUNIT D"/>
    <property type="match status" value="1"/>
</dbReference>
<evidence type="ECO:0000313" key="11">
    <source>
        <dbReference type="Proteomes" id="UP001596002"/>
    </source>
</evidence>
<keyword evidence="8" id="KW-0235">DNA replication</keyword>
<organism evidence="10 11">
    <name type="scientific">Effusibacillus consociatus</name>
    <dbReference type="NCBI Taxonomy" id="1117041"/>
    <lineage>
        <taxon>Bacteria</taxon>
        <taxon>Bacillati</taxon>
        <taxon>Bacillota</taxon>
        <taxon>Bacilli</taxon>
        <taxon>Bacillales</taxon>
        <taxon>Alicyclobacillaceae</taxon>
        <taxon>Effusibacillus</taxon>
    </lineage>
</organism>
<dbReference type="InterPro" id="IPR041796">
    <property type="entry name" value="Mre11_N"/>
</dbReference>
<comment type="similarity">
    <text evidence="1 8">Belongs to the SbcD family.</text>
</comment>
<dbReference type="InterPro" id="IPR029052">
    <property type="entry name" value="Metallo-depent_PP-like"/>
</dbReference>
<comment type="subunit">
    <text evidence="2 8">Heterodimer of SbcC and SbcD.</text>
</comment>
<evidence type="ECO:0000256" key="5">
    <source>
        <dbReference type="ARBA" id="ARBA00022801"/>
    </source>
</evidence>
<evidence type="ECO:0000313" key="10">
    <source>
        <dbReference type="EMBL" id="MFC4766356.1"/>
    </source>
</evidence>
<keyword evidence="4 8" id="KW-0540">Nuclease</keyword>
<keyword evidence="7 8" id="KW-0233">DNA recombination</keyword>
<dbReference type="RefSeq" id="WP_380024192.1">
    <property type="nucleotide sequence ID" value="NZ_JBHSHC010000016.1"/>
</dbReference>
<comment type="function">
    <text evidence="8">SbcCD cleaves DNA hairpin structures. These structures can inhibit DNA replication and are intermediates in certain DNA recombination reactions. The complex acts as a 3'-&gt;5' double strand exonuclease that can open hairpins. It also has a 5' single-strand endonuclease activity.</text>
</comment>
<evidence type="ECO:0000256" key="2">
    <source>
        <dbReference type="ARBA" id="ARBA00011322"/>
    </source>
</evidence>
<proteinExistence type="inferred from homology"/>
<dbReference type="PANTHER" id="PTHR30337">
    <property type="entry name" value="COMPONENT OF ATP-DEPENDENT DSDNA EXONUCLEASE"/>
    <property type="match status" value="1"/>
</dbReference>
<dbReference type="Pfam" id="PF00149">
    <property type="entry name" value="Metallophos"/>
    <property type="match status" value="1"/>
</dbReference>
<evidence type="ECO:0000256" key="1">
    <source>
        <dbReference type="ARBA" id="ARBA00010555"/>
    </source>
</evidence>
<sequence length="420" mass="46924">MRILHTADWHFGKTIEGRDRLPEQEQFVEELCNICEKEEVQLVLMAGDVFQTPNPSAAAEELFYYAIDRLSANGTRGIVMIAGNHDNPDRLAASYPLAARNGITLIGRPHDPILPTINPHPNRVKVLQAGSSWLQIQVPGCDDTAVIAALPYPSEARLRQLLTQSTDDVELRKEYNAQIAYIFEQLASHYRPDTINLAMSHLYVHGGEMSDSEHQIQVGGAYSVDPRSFPAMAQYVALGHLHRPQTVAASPVSTRYSGSPLAYSFSECNHKKSVILLDAKPGAPVDIHEIPLTSGKPMVKWEAREGLSQLAQWVEEWRDTNAWVDLTIHVTTPLAMDDIRVIRSMHPGIVNIRPILPEMEHTLSTAELKHLPLDQIFIRFYEKQTNGGTPDEELVRLFLELTAETAEDETDAEESEEMAG</sequence>
<dbReference type="InterPro" id="IPR004843">
    <property type="entry name" value="Calcineurin-like_PHP"/>
</dbReference>
<keyword evidence="6 8" id="KW-0269">Exonuclease</keyword>
<keyword evidence="11" id="KW-1185">Reference proteome</keyword>
<keyword evidence="5 8" id="KW-0378">Hydrolase</keyword>
<dbReference type="Proteomes" id="UP001596002">
    <property type="component" value="Unassembled WGS sequence"/>
</dbReference>
<evidence type="ECO:0000256" key="3">
    <source>
        <dbReference type="ARBA" id="ARBA00013365"/>
    </source>
</evidence>
<dbReference type="CDD" id="cd00840">
    <property type="entry name" value="MPP_Mre11_N"/>
    <property type="match status" value="1"/>
</dbReference>
<dbReference type="SUPFAM" id="SSF56300">
    <property type="entry name" value="Metallo-dependent phosphatases"/>
    <property type="match status" value="1"/>
</dbReference>
<reference evidence="11" key="1">
    <citation type="journal article" date="2019" name="Int. J. Syst. Evol. Microbiol.">
        <title>The Global Catalogue of Microorganisms (GCM) 10K type strain sequencing project: providing services to taxonomists for standard genome sequencing and annotation.</title>
        <authorList>
            <consortium name="The Broad Institute Genomics Platform"/>
            <consortium name="The Broad Institute Genome Sequencing Center for Infectious Disease"/>
            <person name="Wu L."/>
            <person name="Ma J."/>
        </authorList>
    </citation>
    <scope>NUCLEOTIDE SEQUENCE [LARGE SCALE GENOMIC DNA]</scope>
    <source>
        <strain evidence="11">WYCCWR 12678</strain>
    </source>
</reference>
<protein>
    <recommendedName>
        <fullName evidence="3 8">Nuclease SbcCD subunit D</fullName>
    </recommendedName>
</protein>
<keyword evidence="8" id="KW-0255">Endonuclease</keyword>
<evidence type="ECO:0000256" key="4">
    <source>
        <dbReference type="ARBA" id="ARBA00022722"/>
    </source>
</evidence>